<dbReference type="AlphaFoldDB" id="A0AAV5WUV2"/>
<dbReference type="CDD" id="cd00201">
    <property type="entry name" value="WW"/>
    <property type="match status" value="1"/>
</dbReference>
<comment type="subcellular location">
    <subcellularLocation>
        <location evidence="1">Nucleus</location>
    </subcellularLocation>
</comment>
<feature type="compositionally biased region" description="Basic and acidic residues" evidence="4">
    <location>
        <begin position="110"/>
        <end position="124"/>
    </location>
</feature>
<feature type="non-terminal residue" evidence="6">
    <location>
        <position position="1"/>
    </location>
</feature>
<protein>
    <recommendedName>
        <fullName evidence="5">WW domain-containing protein</fullName>
    </recommendedName>
</protein>
<dbReference type="SMART" id="SM00456">
    <property type="entry name" value="WW"/>
    <property type="match status" value="1"/>
</dbReference>
<dbReference type="PROSITE" id="PS50020">
    <property type="entry name" value="WW_DOMAIN_2"/>
    <property type="match status" value="1"/>
</dbReference>
<dbReference type="PANTHER" id="PTHR15911:SF6">
    <property type="entry name" value="WW DOMAIN-CONTAINING ADAPTER PROTEIN WITH COILED-COIL"/>
    <property type="match status" value="1"/>
</dbReference>
<sequence>SLFAYRLPIFAPSLIFYSFPAEFRALAVFPRRQSMEKTKRVDTIDNLPPSRVRQVGAWTEQFSSNGRRYFYNRESEVSQWDKPIAWIEAEAILDPDIDNDDQYSCASLGRDSDRNGSSPEKIDVSDDEISPMEEDPIISEEEQRQRALEAERLAEEEKQRLEAERQYNKDYGYRRFLNQEAMDKIYKEVLCIEKPSTPPPYPTHLSRYVDDYNFQLEYNEKMLEASRARLKAESSYLSAKLYEKKADGVCEIREEMEERRLNFQANFDTQLGALVAQSKNEEDFVPDMLKRAWIEWPTDKILRCHEGILEHRSEEFQDMEHTCETVYRPKPPTPSPTPSPSYSGPPPNPVILDAKKLKELEVRSPSPSYEEQPMEMVVSPVYEDEYDPTARAIHSPVYSSRSSCSGSSYSSPDASRPFKTQEYTRPTSERPLNFILEPPPAFPVLDLAAIEASERRKRRTGSESPIRSPVRSPPLSPRTSPTIRSPPMSPTMQSPINRFPQSPHVNPYQHVRSPDVEPLDTVSTTPVSAPIPVPVLTPSPISATIPPPVTVPIPAPILASKPVPISAPVSASKPAPVPTSIQAPKPAPIPVPIPPPISVPMSLPKPAPPPPKPTPMPTPVPIPMPMGMPMMPMPHPHPHPFAMPFPLFDPSQIPPMFNGKPVAIFDPTIPPPPFIPNRLPPPLPMQSLPPPPPAPILDKLFQECEIEDPF</sequence>
<feature type="compositionally biased region" description="Low complexity" evidence="4">
    <location>
        <begin position="395"/>
        <end position="415"/>
    </location>
</feature>
<dbReference type="InterPro" id="IPR036020">
    <property type="entry name" value="WW_dom_sf"/>
</dbReference>
<gene>
    <name evidence="6" type="ORF">PFISCL1PPCAC_27403</name>
</gene>
<feature type="compositionally biased region" description="Low complexity" evidence="4">
    <location>
        <begin position="477"/>
        <end position="486"/>
    </location>
</feature>
<dbReference type="GO" id="GO:0010506">
    <property type="term" value="P:regulation of autophagy"/>
    <property type="evidence" value="ECO:0007669"/>
    <property type="project" value="TreeGrafter"/>
</dbReference>
<dbReference type="Pfam" id="PF00397">
    <property type="entry name" value="WW"/>
    <property type="match status" value="1"/>
</dbReference>
<evidence type="ECO:0000313" key="7">
    <source>
        <dbReference type="Proteomes" id="UP001432322"/>
    </source>
</evidence>
<feature type="compositionally biased region" description="Pro residues" evidence="4">
    <location>
        <begin position="329"/>
        <end position="349"/>
    </location>
</feature>
<dbReference type="Gene3D" id="2.20.70.10">
    <property type="match status" value="1"/>
</dbReference>
<keyword evidence="3" id="KW-0539">Nucleus</keyword>
<dbReference type="GO" id="GO:1904263">
    <property type="term" value="P:positive regulation of TORC1 signaling"/>
    <property type="evidence" value="ECO:0007669"/>
    <property type="project" value="TreeGrafter"/>
</dbReference>
<evidence type="ECO:0000256" key="4">
    <source>
        <dbReference type="SAM" id="MobiDB-lite"/>
    </source>
</evidence>
<feature type="region of interest" description="Disordered" evidence="4">
    <location>
        <begin position="394"/>
        <end position="436"/>
    </location>
</feature>
<dbReference type="GO" id="GO:0006325">
    <property type="term" value="P:chromatin organization"/>
    <property type="evidence" value="ECO:0007669"/>
    <property type="project" value="UniProtKB-KW"/>
</dbReference>
<evidence type="ECO:0000256" key="3">
    <source>
        <dbReference type="ARBA" id="ARBA00023242"/>
    </source>
</evidence>
<evidence type="ECO:0000313" key="6">
    <source>
        <dbReference type="EMBL" id="GMT36106.1"/>
    </source>
</evidence>
<dbReference type="EMBL" id="BTSY01000007">
    <property type="protein sequence ID" value="GMT36106.1"/>
    <property type="molecule type" value="Genomic_DNA"/>
</dbReference>
<dbReference type="InterPro" id="IPR001202">
    <property type="entry name" value="WW_dom"/>
</dbReference>
<keyword evidence="2" id="KW-0156">Chromatin regulator</keyword>
<dbReference type="SUPFAM" id="SSF51045">
    <property type="entry name" value="WW domain"/>
    <property type="match status" value="1"/>
</dbReference>
<dbReference type="PROSITE" id="PS01159">
    <property type="entry name" value="WW_DOMAIN_1"/>
    <property type="match status" value="1"/>
</dbReference>
<reference evidence="6" key="1">
    <citation type="submission" date="2023-10" db="EMBL/GenBank/DDBJ databases">
        <title>Genome assembly of Pristionchus species.</title>
        <authorList>
            <person name="Yoshida K."/>
            <person name="Sommer R.J."/>
        </authorList>
    </citation>
    <scope>NUCLEOTIDE SEQUENCE</scope>
    <source>
        <strain evidence="6">RS5133</strain>
    </source>
</reference>
<feature type="compositionally biased region" description="Polar residues" evidence="4">
    <location>
        <begin position="492"/>
        <end position="504"/>
    </location>
</feature>
<feature type="region of interest" description="Disordered" evidence="4">
    <location>
        <begin position="325"/>
        <end position="350"/>
    </location>
</feature>
<dbReference type="PANTHER" id="PTHR15911">
    <property type="entry name" value="WW DOMAIN-CONTAINING ADAPTER PROTEIN WITH COILED-COIL"/>
    <property type="match status" value="1"/>
</dbReference>
<comment type="caution">
    <text evidence="6">The sequence shown here is derived from an EMBL/GenBank/DDBJ whole genome shotgun (WGS) entry which is preliminary data.</text>
</comment>
<accession>A0AAV5WUV2</accession>
<feature type="region of interest" description="Disordered" evidence="4">
    <location>
        <begin position="453"/>
        <end position="523"/>
    </location>
</feature>
<name>A0AAV5WUV2_9BILA</name>
<feature type="compositionally biased region" description="Pro residues" evidence="4">
    <location>
        <begin position="675"/>
        <end position="695"/>
    </location>
</feature>
<evidence type="ECO:0000259" key="5">
    <source>
        <dbReference type="PROSITE" id="PS50020"/>
    </source>
</evidence>
<evidence type="ECO:0000256" key="2">
    <source>
        <dbReference type="ARBA" id="ARBA00022853"/>
    </source>
</evidence>
<feature type="domain" description="WW" evidence="5">
    <location>
        <begin position="58"/>
        <end position="85"/>
    </location>
</feature>
<dbReference type="InterPro" id="IPR038867">
    <property type="entry name" value="WAC"/>
</dbReference>
<dbReference type="GO" id="GO:0005634">
    <property type="term" value="C:nucleus"/>
    <property type="evidence" value="ECO:0007669"/>
    <property type="project" value="UniProtKB-SubCell"/>
</dbReference>
<dbReference type="Proteomes" id="UP001432322">
    <property type="component" value="Unassembled WGS sequence"/>
</dbReference>
<dbReference type="GO" id="GO:0003682">
    <property type="term" value="F:chromatin binding"/>
    <property type="evidence" value="ECO:0007669"/>
    <property type="project" value="TreeGrafter"/>
</dbReference>
<evidence type="ECO:0000256" key="1">
    <source>
        <dbReference type="ARBA" id="ARBA00004123"/>
    </source>
</evidence>
<organism evidence="6 7">
    <name type="scientific">Pristionchus fissidentatus</name>
    <dbReference type="NCBI Taxonomy" id="1538716"/>
    <lineage>
        <taxon>Eukaryota</taxon>
        <taxon>Metazoa</taxon>
        <taxon>Ecdysozoa</taxon>
        <taxon>Nematoda</taxon>
        <taxon>Chromadorea</taxon>
        <taxon>Rhabditida</taxon>
        <taxon>Rhabditina</taxon>
        <taxon>Diplogasteromorpha</taxon>
        <taxon>Diplogasteroidea</taxon>
        <taxon>Neodiplogasteridae</taxon>
        <taxon>Pristionchus</taxon>
    </lineage>
</organism>
<feature type="compositionally biased region" description="Acidic residues" evidence="4">
    <location>
        <begin position="125"/>
        <end position="140"/>
    </location>
</feature>
<dbReference type="GO" id="GO:0000993">
    <property type="term" value="F:RNA polymerase II complex binding"/>
    <property type="evidence" value="ECO:0007669"/>
    <property type="project" value="TreeGrafter"/>
</dbReference>
<proteinExistence type="predicted"/>
<feature type="region of interest" description="Disordered" evidence="4">
    <location>
        <begin position="103"/>
        <end position="144"/>
    </location>
</feature>
<keyword evidence="7" id="KW-1185">Reference proteome</keyword>
<feature type="region of interest" description="Disordered" evidence="4">
    <location>
        <begin position="675"/>
        <end position="696"/>
    </location>
</feature>